<accession>A0AAW1UPL2</accession>
<evidence type="ECO:0008006" key="3">
    <source>
        <dbReference type="Google" id="ProtNLM"/>
    </source>
</evidence>
<dbReference type="InterPro" id="IPR047878">
    <property type="entry name" value="UBL7_UBA"/>
</dbReference>
<dbReference type="SUPFAM" id="SSF46934">
    <property type="entry name" value="UBA-like"/>
    <property type="match status" value="1"/>
</dbReference>
<proteinExistence type="predicted"/>
<dbReference type="AlphaFoldDB" id="A0AAW1UPL2"/>
<sequence length="325" mass="36874">MCNLNFGYWNSRNLQKYKLSNINLEERVLYLKEKIIKILDIDEIDKIELLHCGFIMLNAERVSTYMQYSDYSIIYVIENNAVTTPKKPRNEEQLKNMLEAYHKVFQIPGFEEIFLNGIQPETISILEANIPELSSDSVALSILRDPFLLKTLLEPSALKFQMEKHPALLIAAHYLIENILQETLGQNYLYSSFHVTDEDFSDGDGIEGSYSEQIIDRPATSAFNPITTSQLASALESAHSPTQQTTENGDVFRVPSITNTLRDVLFDHGNGSANMGGPNTINLMNQFHQMHQMGLQNDLLNFRALEVADGDVQVAIELILNRIID</sequence>
<dbReference type="Proteomes" id="UP001431783">
    <property type="component" value="Unassembled WGS sequence"/>
</dbReference>
<protein>
    <recommendedName>
        <fullName evidence="3">UBA domain-containing protein</fullName>
    </recommendedName>
</protein>
<dbReference type="InterPro" id="IPR009060">
    <property type="entry name" value="UBA-like_sf"/>
</dbReference>
<evidence type="ECO:0000313" key="2">
    <source>
        <dbReference type="Proteomes" id="UP001431783"/>
    </source>
</evidence>
<comment type="caution">
    <text evidence="1">The sequence shown here is derived from an EMBL/GenBank/DDBJ whole genome shotgun (WGS) entry which is preliminary data.</text>
</comment>
<reference evidence="1 2" key="1">
    <citation type="submission" date="2023-03" db="EMBL/GenBank/DDBJ databases">
        <title>Genome insight into feeding habits of ladybird beetles.</title>
        <authorList>
            <person name="Li H.-S."/>
            <person name="Huang Y.-H."/>
            <person name="Pang H."/>
        </authorList>
    </citation>
    <scope>NUCLEOTIDE SEQUENCE [LARGE SCALE GENOMIC DNA]</scope>
    <source>
        <strain evidence="1">SYSU_2023b</strain>
        <tissue evidence="1">Whole body</tissue>
    </source>
</reference>
<dbReference type="CDD" id="cd14326">
    <property type="entry name" value="UBA_UBL7"/>
    <property type="match status" value="1"/>
</dbReference>
<evidence type="ECO:0000313" key="1">
    <source>
        <dbReference type="EMBL" id="KAK9884753.1"/>
    </source>
</evidence>
<dbReference type="EMBL" id="JARQZJ010000093">
    <property type="protein sequence ID" value="KAK9884753.1"/>
    <property type="molecule type" value="Genomic_DNA"/>
</dbReference>
<dbReference type="Gene3D" id="1.10.8.10">
    <property type="entry name" value="DNA helicase RuvA subunit, C-terminal domain"/>
    <property type="match status" value="1"/>
</dbReference>
<organism evidence="1 2">
    <name type="scientific">Henosepilachna vigintioctopunctata</name>
    <dbReference type="NCBI Taxonomy" id="420089"/>
    <lineage>
        <taxon>Eukaryota</taxon>
        <taxon>Metazoa</taxon>
        <taxon>Ecdysozoa</taxon>
        <taxon>Arthropoda</taxon>
        <taxon>Hexapoda</taxon>
        <taxon>Insecta</taxon>
        <taxon>Pterygota</taxon>
        <taxon>Neoptera</taxon>
        <taxon>Endopterygota</taxon>
        <taxon>Coleoptera</taxon>
        <taxon>Polyphaga</taxon>
        <taxon>Cucujiformia</taxon>
        <taxon>Coccinelloidea</taxon>
        <taxon>Coccinellidae</taxon>
        <taxon>Epilachninae</taxon>
        <taxon>Epilachnini</taxon>
        <taxon>Henosepilachna</taxon>
    </lineage>
</organism>
<keyword evidence="2" id="KW-1185">Reference proteome</keyword>
<name>A0AAW1UPL2_9CUCU</name>
<gene>
    <name evidence="1" type="ORF">WA026_007602</name>
</gene>